<feature type="compositionally biased region" description="Low complexity" evidence="1">
    <location>
        <begin position="39"/>
        <end position="48"/>
    </location>
</feature>
<dbReference type="InterPro" id="IPR006311">
    <property type="entry name" value="TAT_signal"/>
</dbReference>
<protein>
    <submittedName>
        <fullName evidence="3">Uncharacterized protein</fullName>
    </submittedName>
</protein>
<dbReference type="Proteomes" id="UP001321543">
    <property type="component" value="Chromosome"/>
</dbReference>
<feature type="chain" id="PRO_5046373498" evidence="2">
    <location>
        <begin position="27"/>
        <end position="255"/>
    </location>
</feature>
<feature type="signal peptide" evidence="2">
    <location>
        <begin position="1"/>
        <end position="26"/>
    </location>
</feature>
<keyword evidence="2" id="KW-0732">Signal</keyword>
<gene>
    <name evidence="3" type="ORF">GCM10025863_21470</name>
</gene>
<evidence type="ECO:0000313" key="4">
    <source>
        <dbReference type="Proteomes" id="UP001321543"/>
    </source>
</evidence>
<dbReference type="PROSITE" id="PS51318">
    <property type="entry name" value="TAT"/>
    <property type="match status" value="1"/>
</dbReference>
<sequence length="255" mass="25876">MKAAAETLRGMSLSRSRLLPSALALAAVALLAAGCATTPASPAPTSTSGSDAGSGPSEHTANDIEVAWLDAGHSIGIVTWGSSSSDCRPGQADAQADGQTIRVTLVDQGDAEAICTDDLVPRATLIAVPEGVDVTKQVTIDAAYGDVSGEAILAVLESDVIENPEPVGVPSAGWFDDTGIVLLTWGSSTCPPVVEDVAMTDAGATVTFASPERVCTMDLAPRVTAITLPEPRAGDSPFPLTLTGDHLDAEIDVIG</sequence>
<evidence type="ECO:0000256" key="1">
    <source>
        <dbReference type="SAM" id="MobiDB-lite"/>
    </source>
</evidence>
<keyword evidence="4" id="KW-1185">Reference proteome</keyword>
<name>A0ABM8FVH8_9MICO</name>
<evidence type="ECO:0000313" key="3">
    <source>
        <dbReference type="EMBL" id="BDZ39533.1"/>
    </source>
</evidence>
<dbReference type="PROSITE" id="PS51257">
    <property type="entry name" value="PROKAR_LIPOPROTEIN"/>
    <property type="match status" value="1"/>
</dbReference>
<dbReference type="EMBL" id="AP027728">
    <property type="protein sequence ID" value="BDZ39533.1"/>
    <property type="molecule type" value="Genomic_DNA"/>
</dbReference>
<accession>A0ABM8FVH8</accession>
<organism evidence="3 4">
    <name type="scientific">Microbacterium suwonense</name>
    <dbReference type="NCBI Taxonomy" id="683047"/>
    <lineage>
        <taxon>Bacteria</taxon>
        <taxon>Bacillati</taxon>
        <taxon>Actinomycetota</taxon>
        <taxon>Actinomycetes</taxon>
        <taxon>Micrococcales</taxon>
        <taxon>Microbacteriaceae</taxon>
        <taxon>Microbacterium</taxon>
    </lineage>
</organism>
<reference evidence="4" key="1">
    <citation type="journal article" date="2019" name="Int. J. Syst. Evol. Microbiol.">
        <title>The Global Catalogue of Microorganisms (GCM) 10K type strain sequencing project: providing services to taxonomists for standard genome sequencing and annotation.</title>
        <authorList>
            <consortium name="The Broad Institute Genomics Platform"/>
            <consortium name="The Broad Institute Genome Sequencing Center for Infectious Disease"/>
            <person name="Wu L."/>
            <person name="Ma J."/>
        </authorList>
    </citation>
    <scope>NUCLEOTIDE SEQUENCE [LARGE SCALE GENOMIC DNA]</scope>
    <source>
        <strain evidence="4">NBRC 106310</strain>
    </source>
</reference>
<evidence type="ECO:0000256" key="2">
    <source>
        <dbReference type="SAM" id="SignalP"/>
    </source>
</evidence>
<feature type="region of interest" description="Disordered" evidence="1">
    <location>
        <begin position="39"/>
        <end position="59"/>
    </location>
</feature>
<proteinExistence type="predicted"/>